<evidence type="ECO:0000256" key="4">
    <source>
        <dbReference type="ARBA" id="ARBA00022475"/>
    </source>
</evidence>
<feature type="transmembrane region" description="Helical" evidence="9">
    <location>
        <begin position="687"/>
        <end position="707"/>
    </location>
</feature>
<keyword evidence="8 9" id="KW-0472">Membrane</keyword>
<dbReference type="PANTHER" id="PTHR11785">
    <property type="entry name" value="AMINO ACID TRANSPORTER"/>
    <property type="match status" value="1"/>
</dbReference>
<keyword evidence="12" id="KW-0418">Kinase</keyword>
<dbReference type="FunFam" id="1.10.533.10:FF:000037">
    <property type="entry name" value="Receptor-interacting serine/threonine-protein kinase 2"/>
    <property type="match status" value="1"/>
</dbReference>
<dbReference type="GO" id="GO:0005524">
    <property type="term" value="F:ATP binding"/>
    <property type="evidence" value="ECO:0007669"/>
    <property type="project" value="InterPro"/>
</dbReference>
<dbReference type="InterPro" id="IPR002293">
    <property type="entry name" value="AA/rel_permease1"/>
</dbReference>
<dbReference type="PROSITE" id="PS50011">
    <property type="entry name" value="PROTEIN_KINASE_DOM"/>
    <property type="match status" value="1"/>
</dbReference>
<sequence>MSGGDGGGGRAGALSCGLLSIPSSKLPDLRFISRGAYGTVSAARHADWRVPVALKCLQGPLLDRFVYTQALSLKSSQKWNLSYVVFFDKLGEGGDGRKDVYPNIPWCLRFRILYEIALGVNYLHNMNPPLLHHDLKTQNILLDDEFHIKIADFGMSKWRVVSMSQSRSESSLPEGGTIIYMPPEDYNPSQKTRASVKHDIYSYAVIIWEVMSRKQPFEEVINPLQIMYSVSQGQRLDLSEGSLSMDIPHRGLIIRLMESGWAQNPDERPSFLKCLIDLEPVLRTFDEIAMLEAVILLKRSKPAYCSSIQCDALPLRSISPDTSKFKSIPQCNILSSDGNSGSLHSLSSQSMDENLSVTQSARLLVHPYSAVLSTDKRVSDASSSASHVLRSSPIPSDFVLETIQQNVAHQWIQSKREEIIDQMTEACLNQSLDALLSRFLLMKEDYELISTKPTRTSKVRQLLDTSDSQGEEFARIIVQKLKDNKQLGLQPYPDIAMVCEHCLAEEKEFKMTEALIKEHGAQTLSNKEQHPYKTIPLPKCYLLHSNVRNMIGSGIFVSPRGVLMYSASYGLSLVIWALGGIFSLFGALCYVELGTSIMKSGGSYAYILEAFGAFVAFIRLWSSLLIIEPTTQAVIAITFANYIVQPIFPHCEPPYDAVRFIAAACICSLTFINCVNVKWGTRVQDVFTYAKVMALILVISVGLYKIGKGEIENLRAPFEGSATSPGMIALALYSALFSYSGWDTLNYVTEEMQNPERNLPLSIAISMPVVTIIYLLTNIAYYVVLDMSALLTSDAVAVTFGGETLSHAKWIIPIAVAMSCYSGLNSSIIAASRDTINSLIGIGIALSGIPAYYLGVYLPVEKRPKCLLWLSATTTKYVQMLFYCALSDLDIDVEPKAAKSK</sequence>
<comment type="similarity">
    <text evidence="2">Belongs to the amino acid-polyamine-organocation (APC) superfamily. L-type amino acid transporter (LAT) (TC 2.A.3.8) family.</text>
</comment>
<evidence type="ECO:0000256" key="6">
    <source>
        <dbReference type="ARBA" id="ARBA00022970"/>
    </source>
</evidence>
<dbReference type="Pfam" id="PF00619">
    <property type="entry name" value="CARD"/>
    <property type="match status" value="1"/>
</dbReference>
<comment type="subcellular location">
    <subcellularLocation>
        <location evidence="1">Cell membrane</location>
        <topology evidence="1">Multi-pass membrane protein</topology>
    </subcellularLocation>
</comment>
<feature type="transmembrane region" description="Helical" evidence="9">
    <location>
        <begin position="657"/>
        <end position="675"/>
    </location>
</feature>
<dbReference type="InterPro" id="IPR042149">
    <property type="entry name" value="CARD_RIP2"/>
</dbReference>
<evidence type="ECO:0000313" key="13">
    <source>
        <dbReference type="Proteomes" id="UP000197619"/>
    </source>
</evidence>
<keyword evidence="12" id="KW-0808">Transferase</keyword>
<dbReference type="CDD" id="cd08786">
    <property type="entry name" value="CARD_RIP2_CARD3"/>
    <property type="match status" value="1"/>
</dbReference>
<evidence type="ECO:0000256" key="8">
    <source>
        <dbReference type="ARBA" id="ARBA00023136"/>
    </source>
</evidence>
<proteinExistence type="inferred from homology"/>
<accession>A0A218V6T8</accession>
<keyword evidence="5 9" id="KW-0812">Transmembrane</keyword>
<evidence type="ECO:0000313" key="12">
    <source>
        <dbReference type="EMBL" id="OWK61431.1"/>
    </source>
</evidence>
<dbReference type="SUPFAM" id="SSF56112">
    <property type="entry name" value="Protein kinase-like (PK-like)"/>
    <property type="match status" value="1"/>
</dbReference>
<dbReference type="InterPro" id="IPR008271">
    <property type="entry name" value="Ser/Thr_kinase_AS"/>
</dbReference>
<feature type="transmembrane region" description="Helical" evidence="9">
    <location>
        <begin position="569"/>
        <end position="591"/>
    </location>
</feature>
<dbReference type="InterPro" id="IPR000719">
    <property type="entry name" value="Prot_kinase_dom"/>
</dbReference>
<feature type="transmembrane region" description="Helical" evidence="9">
    <location>
        <begin position="727"/>
        <end position="749"/>
    </location>
</feature>
<protein>
    <submittedName>
        <fullName evidence="12">Receptor-interacting serine/threonine-protein kinase 2</fullName>
    </submittedName>
</protein>
<dbReference type="Gene3D" id="1.10.510.10">
    <property type="entry name" value="Transferase(Phosphotransferase) domain 1"/>
    <property type="match status" value="1"/>
</dbReference>
<dbReference type="InterPro" id="IPR001245">
    <property type="entry name" value="Ser-Thr/Tyr_kinase_cat_dom"/>
</dbReference>
<feature type="transmembrane region" description="Helical" evidence="9">
    <location>
        <begin position="804"/>
        <end position="824"/>
    </location>
</feature>
<name>A0A218V6T8_9PASE</name>
<dbReference type="InterPro" id="IPR001315">
    <property type="entry name" value="CARD"/>
</dbReference>
<feature type="domain" description="Protein kinase" evidence="10">
    <location>
        <begin position="26"/>
        <end position="282"/>
    </location>
</feature>
<dbReference type="GO" id="GO:0009893">
    <property type="term" value="P:positive regulation of metabolic process"/>
    <property type="evidence" value="ECO:0007669"/>
    <property type="project" value="UniProtKB-ARBA"/>
</dbReference>
<dbReference type="FunFam" id="1.20.1740.10:FF:000003">
    <property type="entry name" value="Y+L amino acid transporter 1 isoform X1"/>
    <property type="match status" value="1"/>
</dbReference>
<feature type="transmembrane region" description="Helical" evidence="9">
    <location>
        <begin position="836"/>
        <end position="855"/>
    </location>
</feature>
<evidence type="ECO:0000259" key="10">
    <source>
        <dbReference type="PROSITE" id="PS50011"/>
    </source>
</evidence>
<organism evidence="12 13">
    <name type="scientific">Lonchura striata</name>
    <name type="common">white-rumped munia</name>
    <dbReference type="NCBI Taxonomy" id="40157"/>
    <lineage>
        <taxon>Eukaryota</taxon>
        <taxon>Metazoa</taxon>
        <taxon>Chordata</taxon>
        <taxon>Craniata</taxon>
        <taxon>Vertebrata</taxon>
        <taxon>Euteleostomi</taxon>
        <taxon>Archelosauria</taxon>
        <taxon>Archosauria</taxon>
        <taxon>Dinosauria</taxon>
        <taxon>Saurischia</taxon>
        <taxon>Theropoda</taxon>
        <taxon>Coelurosauria</taxon>
        <taxon>Aves</taxon>
        <taxon>Neognathae</taxon>
        <taxon>Neoaves</taxon>
        <taxon>Telluraves</taxon>
        <taxon>Australaves</taxon>
        <taxon>Passeriformes</taxon>
        <taxon>Passeroidea</taxon>
        <taxon>Estrildidae</taxon>
        <taxon>Estrildinae</taxon>
        <taxon>Lonchura</taxon>
    </lineage>
</organism>
<keyword evidence="7 9" id="KW-1133">Transmembrane helix</keyword>
<evidence type="ECO:0000256" key="3">
    <source>
        <dbReference type="ARBA" id="ARBA00022448"/>
    </source>
</evidence>
<feature type="transmembrane region" description="Helical" evidence="9">
    <location>
        <begin position="761"/>
        <end position="784"/>
    </location>
</feature>
<keyword evidence="4" id="KW-1003">Cell membrane</keyword>
<dbReference type="GO" id="GO:0043123">
    <property type="term" value="P:positive regulation of canonical NF-kappaB signal transduction"/>
    <property type="evidence" value="ECO:0007669"/>
    <property type="project" value="UniProtKB-ARBA"/>
</dbReference>
<dbReference type="PROSITE" id="PS50209">
    <property type="entry name" value="CARD"/>
    <property type="match status" value="1"/>
</dbReference>
<dbReference type="Gene3D" id="1.20.1740.10">
    <property type="entry name" value="Amino acid/polyamine transporter I"/>
    <property type="match status" value="1"/>
</dbReference>
<evidence type="ECO:0000259" key="11">
    <source>
        <dbReference type="PROSITE" id="PS50209"/>
    </source>
</evidence>
<dbReference type="InterPro" id="IPR050598">
    <property type="entry name" value="AminoAcid_Transporter"/>
</dbReference>
<dbReference type="AlphaFoldDB" id="A0A218V6T8"/>
<dbReference type="SMART" id="SM00220">
    <property type="entry name" value="S_TKc"/>
    <property type="match status" value="1"/>
</dbReference>
<dbReference type="PROSITE" id="PS00108">
    <property type="entry name" value="PROTEIN_KINASE_ST"/>
    <property type="match status" value="1"/>
</dbReference>
<dbReference type="GO" id="GO:0042981">
    <property type="term" value="P:regulation of apoptotic process"/>
    <property type="evidence" value="ECO:0007669"/>
    <property type="project" value="InterPro"/>
</dbReference>
<dbReference type="GO" id="GO:0015179">
    <property type="term" value="F:L-amino acid transmembrane transporter activity"/>
    <property type="evidence" value="ECO:0007669"/>
    <property type="project" value="TreeGrafter"/>
</dbReference>
<evidence type="ECO:0000256" key="9">
    <source>
        <dbReference type="SAM" id="Phobius"/>
    </source>
</evidence>
<keyword evidence="12" id="KW-0675">Receptor</keyword>
<dbReference type="STRING" id="299123.ENSLSDP00000002556"/>
<dbReference type="SUPFAM" id="SSF47986">
    <property type="entry name" value="DEATH domain"/>
    <property type="match status" value="1"/>
</dbReference>
<reference evidence="12 13" key="1">
    <citation type="submission" date="2017-05" db="EMBL/GenBank/DDBJ databases">
        <title>Genome of assembly of the Bengalese finch, Lonchura striata domestica.</title>
        <authorList>
            <person name="Colquitt B.M."/>
            <person name="Brainard M.S."/>
        </authorList>
    </citation>
    <scope>NUCLEOTIDE SEQUENCE [LARGE SCALE GENOMIC DNA]</scope>
    <source>
        <strain evidence="12">White83orange57</strain>
    </source>
</reference>
<dbReference type="GO" id="GO:0031349">
    <property type="term" value="P:positive regulation of defense response"/>
    <property type="evidence" value="ECO:0007669"/>
    <property type="project" value="UniProtKB-ARBA"/>
</dbReference>
<dbReference type="EMBL" id="MUZQ01000042">
    <property type="protein sequence ID" value="OWK61431.1"/>
    <property type="molecule type" value="Genomic_DNA"/>
</dbReference>
<dbReference type="InterPro" id="IPR011029">
    <property type="entry name" value="DEATH-like_dom_sf"/>
</dbReference>
<dbReference type="Pfam" id="PF07714">
    <property type="entry name" value="PK_Tyr_Ser-Thr"/>
    <property type="match status" value="1"/>
</dbReference>
<dbReference type="Gene3D" id="1.10.533.10">
    <property type="entry name" value="Death Domain, Fas"/>
    <property type="match status" value="1"/>
</dbReference>
<dbReference type="GO" id="GO:0004672">
    <property type="term" value="F:protein kinase activity"/>
    <property type="evidence" value="ECO:0007669"/>
    <property type="project" value="InterPro"/>
</dbReference>
<evidence type="ECO:0000256" key="2">
    <source>
        <dbReference type="ARBA" id="ARBA00007040"/>
    </source>
</evidence>
<feature type="transmembrane region" description="Helical" evidence="9">
    <location>
        <begin position="603"/>
        <end position="621"/>
    </location>
</feature>
<keyword evidence="6" id="KW-0029">Amino-acid transport</keyword>
<evidence type="ECO:0000256" key="5">
    <source>
        <dbReference type="ARBA" id="ARBA00022692"/>
    </source>
</evidence>
<evidence type="ECO:0000256" key="1">
    <source>
        <dbReference type="ARBA" id="ARBA00004651"/>
    </source>
</evidence>
<dbReference type="InterPro" id="IPR011009">
    <property type="entry name" value="Kinase-like_dom_sf"/>
</dbReference>
<keyword evidence="3" id="KW-0813">Transport</keyword>
<evidence type="ECO:0000256" key="7">
    <source>
        <dbReference type="ARBA" id="ARBA00022989"/>
    </source>
</evidence>
<feature type="domain" description="CARD" evidence="11">
    <location>
        <begin position="404"/>
        <end position="486"/>
    </location>
</feature>
<comment type="caution">
    <text evidence="12">The sequence shown here is derived from an EMBL/GenBank/DDBJ whole genome shotgun (WGS) entry which is preliminary data.</text>
</comment>
<dbReference type="GO" id="GO:0005886">
    <property type="term" value="C:plasma membrane"/>
    <property type="evidence" value="ECO:0007669"/>
    <property type="project" value="UniProtKB-SubCell"/>
</dbReference>
<dbReference type="Proteomes" id="UP000197619">
    <property type="component" value="Unassembled WGS sequence"/>
</dbReference>
<keyword evidence="13" id="KW-1185">Reference proteome</keyword>
<gene>
    <name evidence="12" type="primary">RIPK2</name>
    <name evidence="12" type="ORF">RLOC_00012765</name>
</gene>
<dbReference type="Pfam" id="PF13520">
    <property type="entry name" value="AA_permease_2"/>
    <property type="match status" value="1"/>
</dbReference>
<dbReference type="PANTHER" id="PTHR11785:SF213">
    <property type="entry name" value="Y+L AMINO ACID TRANSPORTER 2"/>
    <property type="match status" value="1"/>
</dbReference>